<dbReference type="eggNOG" id="arCOG01895">
    <property type="taxonomic scope" value="Archaea"/>
</dbReference>
<name>A7I4N6_METB6</name>
<reference evidence="3" key="1">
    <citation type="journal article" date="2015" name="Microbiology">
        <title>Genome of Methanoregula boonei 6A8 reveals adaptations to oligotrophic peatland environments.</title>
        <authorList>
            <person name="Braeuer S."/>
            <person name="Cadillo-Quiroz H."/>
            <person name="Kyrpides N."/>
            <person name="Woyke T."/>
            <person name="Goodwin L."/>
            <person name="Detter C."/>
            <person name="Podell S."/>
            <person name="Yavitt J.B."/>
            <person name="Zinder S.H."/>
        </authorList>
    </citation>
    <scope>NUCLEOTIDE SEQUENCE [LARGE SCALE GENOMIC DNA]</scope>
    <source>
        <strain evidence="3">DSM 21154 / JCM 14090 / 6A8</strain>
    </source>
</reference>
<dbReference type="InterPro" id="IPR036237">
    <property type="entry name" value="Xyl_isomerase-like_sf"/>
</dbReference>
<dbReference type="STRING" id="456442.Mboo_0174"/>
<feature type="domain" description="Xylose isomerase-like TIM barrel" evidence="1">
    <location>
        <begin position="51"/>
        <end position="221"/>
    </location>
</feature>
<dbReference type="PANTHER" id="PTHR12110:SF21">
    <property type="entry name" value="XYLOSE ISOMERASE-LIKE TIM BARREL DOMAIN-CONTAINING PROTEIN"/>
    <property type="match status" value="1"/>
</dbReference>
<protein>
    <submittedName>
        <fullName evidence="2">Xylose isomerase domain protein TIM barrel</fullName>
    </submittedName>
</protein>
<accession>A7I4N6</accession>
<dbReference type="AlphaFoldDB" id="A7I4N6"/>
<dbReference type="InterPro" id="IPR013022">
    <property type="entry name" value="Xyl_isomerase-like_TIM-brl"/>
</dbReference>
<dbReference type="InterPro" id="IPR050312">
    <property type="entry name" value="IolE/XylAMocC-like"/>
</dbReference>
<gene>
    <name evidence="2" type="ordered locus">Mboo_0174</name>
</gene>
<keyword evidence="3" id="KW-1185">Reference proteome</keyword>
<dbReference type="HOGENOM" id="CLU_050006_7_2_2"/>
<dbReference type="KEGG" id="mbn:Mboo_0174"/>
<dbReference type="EMBL" id="CP000780">
    <property type="protein sequence ID" value="ABS54697.1"/>
    <property type="molecule type" value="Genomic_DNA"/>
</dbReference>
<dbReference type="Proteomes" id="UP000002408">
    <property type="component" value="Chromosome"/>
</dbReference>
<dbReference type="OrthoDB" id="372143at2157"/>
<evidence type="ECO:0000313" key="3">
    <source>
        <dbReference type="Proteomes" id="UP000002408"/>
    </source>
</evidence>
<dbReference type="SUPFAM" id="SSF51658">
    <property type="entry name" value="Xylose isomerase-like"/>
    <property type="match status" value="1"/>
</dbReference>
<evidence type="ECO:0000259" key="1">
    <source>
        <dbReference type="Pfam" id="PF01261"/>
    </source>
</evidence>
<dbReference type="PANTHER" id="PTHR12110">
    <property type="entry name" value="HYDROXYPYRUVATE ISOMERASE"/>
    <property type="match status" value="1"/>
</dbReference>
<dbReference type="Gene3D" id="3.20.20.150">
    <property type="entry name" value="Divalent-metal-dependent TIM barrel enzymes"/>
    <property type="match status" value="1"/>
</dbReference>
<dbReference type="GeneID" id="5411712"/>
<evidence type="ECO:0000313" key="2">
    <source>
        <dbReference type="EMBL" id="ABS54697.1"/>
    </source>
</evidence>
<dbReference type="RefSeq" id="WP_011991185.1">
    <property type="nucleotide sequence ID" value="NC_009712.1"/>
</dbReference>
<dbReference type="GO" id="GO:0016853">
    <property type="term" value="F:isomerase activity"/>
    <property type="evidence" value="ECO:0007669"/>
    <property type="project" value="UniProtKB-KW"/>
</dbReference>
<dbReference type="Pfam" id="PF01261">
    <property type="entry name" value="AP_endonuc_2"/>
    <property type="match status" value="1"/>
</dbReference>
<keyword evidence="2" id="KW-0413">Isomerase</keyword>
<sequence>MIGISTYCLIEEPLSVALDRLTALTDLIEVMDEGPHFVDSTEPFESYTADFILHAPYHGMNIACLFESVRRASVDVMTACFAQAAEIDAAVVLHPGYFAWAQEREQAAAQFAKSLAELCAAACEYSVSFSFENMGNMDFFNLRTPADLALIGDCGFTLDVGHANLNGCLPGFLDTHFSHLHLHDNDGRRDTHSPVGEGTIAFPAVIAAMRQKKATAIVEVKSYPGAIASLKLLETM</sequence>
<proteinExistence type="predicted"/>
<organism evidence="2 3">
    <name type="scientific">Methanoregula boonei (strain DSM 21154 / JCM 14090 / 6A8)</name>
    <dbReference type="NCBI Taxonomy" id="456442"/>
    <lineage>
        <taxon>Archaea</taxon>
        <taxon>Methanobacteriati</taxon>
        <taxon>Methanobacteriota</taxon>
        <taxon>Stenosarchaea group</taxon>
        <taxon>Methanomicrobia</taxon>
        <taxon>Methanomicrobiales</taxon>
        <taxon>Methanoregulaceae</taxon>
        <taxon>Methanoregula</taxon>
    </lineage>
</organism>